<name>A0A1S9R847_PENBI</name>
<protein>
    <submittedName>
        <fullName evidence="4">THUMP domain protein</fullName>
    </submittedName>
</protein>
<organism evidence="4 5">
    <name type="scientific">Penicillium brasilianum</name>
    <dbReference type="NCBI Taxonomy" id="104259"/>
    <lineage>
        <taxon>Eukaryota</taxon>
        <taxon>Fungi</taxon>
        <taxon>Dikarya</taxon>
        <taxon>Ascomycota</taxon>
        <taxon>Pezizomycotina</taxon>
        <taxon>Eurotiomycetes</taxon>
        <taxon>Eurotiomycetidae</taxon>
        <taxon>Eurotiales</taxon>
        <taxon>Aspergillaceae</taxon>
        <taxon>Penicillium</taxon>
    </lineage>
</organism>
<dbReference type="GO" id="GO:0003723">
    <property type="term" value="F:RNA binding"/>
    <property type="evidence" value="ECO:0007669"/>
    <property type="project" value="UniProtKB-UniRule"/>
</dbReference>
<dbReference type="InterPro" id="IPR004114">
    <property type="entry name" value="THUMP_dom"/>
</dbReference>
<feature type="region of interest" description="Disordered" evidence="2">
    <location>
        <begin position="268"/>
        <end position="291"/>
    </location>
</feature>
<dbReference type="PROSITE" id="PS51165">
    <property type="entry name" value="THUMP"/>
    <property type="match status" value="1"/>
</dbReference>
<feature type="region of interest" description="Disordered" evidence="2">
    <location>
        <begin position="1"/>
        <end position="35"/>
    </location>
</feature>
<dbReference type="SUPFAM" id="SSF143437">
    <property type="entry name" value="THUMP domain-like"/>
    <property type="match status" value="1"/>
</dbReference>
<feature type="compositionally biased region" description="Basic and acidic residues" evidence="2">
    <location>
        <begin position="270"/>
        <end position="291"/>
    </location>
</feature>
<reference evidence="5" key="1">
    <citation type="submission" date="2015-09" db="EMBL/GenBank/DDBJ databases">
        <authorList>
            <person name="Fill T.P."/>
            <person name="Baretta J.F."/>
            <person name="de Almeida L.G."/>
            <person name="Rocha M."/>
            <person name="de Souza D.H."/>
            <person name="Malavazi I."/>
            <person name="Cerdeira L.T."/>
            <person name="Hong H."/>
            <person name="Samborskyy M."/>
            <person name="de Vasconcelos A.T."/>
            <person name="Leadlay P."/>
            <person name="Rodrigues-Filho E."/>
        </authorList>
    </citation>
    <scope>NUCLEOTIDE SEQUENCE [LARGE SCALE GENOMIC DNA]</scope>
    <source>
        <strain evidence="5">LaBioMMi 136</strain>
    </source>
</reference>
<comment type="caution">
    <text evidence="4">The sequence shown here is derived from an EMBL/GenBank/DDBJ whole genome shotgun (WGS) entry which is preliminary data.</text>
</comment>
<proteinExistence type="predicted"/>
<evidence type="ECO:0000259" key="3">
    <source>
        <dbReference type="PROSITE" id="PS51165"/>
    </source>
</evidence>
<keyword evidence="1" id="KW-0694">RNA-binding</keyword>
<dbReference type="AlphaFoldDB" id="A0A1S9R847"/>
<dbReference type="GO" id="GO:0006400">
    <property type="term" value="P:tRNA modification"/>
    <property type="evidence" value="ECO:0007669"/>
    <property type="project" value="InterPro"/>
</dbReference>
<dbReference type="EMBL" id="LJBN01000239">
    <property type="protein sequence ID" value="OOQ81683.1"/>
    <property type="molecule type" value="Genomic_DNA"/>
</dbReference>
<accession>A0A1S9R847</accession>
<evidence type="ECO:0000313" key="4">
    <source>
        <dbReference type="EMBL" id="OOQ81683.1"/>
    </source>
</evidence>
<evidence type="ECO:0000313" key="5">
    <source>
        <dbReference type="Proteomes" id="UP000190744"/>
    </source>
</evidence>
<dbReference type="SMART" id="SM00981">
    <property type="entry name" value="THUMP"/>
    <property type="match status" value="1"/>
</dbReference>
<dbReference type="FunFam" id="3.30.2300.10:FF:000001">
    <property type="entry name" value="THUMP domain-containing protein 1"/>
    <property type="match status" value="1"/>
</dbReference>
<feature type="domain" description="THUMP" evidence="3">
    <location>
        <begin position="146"/>
        <end position="251"/>
    </location>
</feature>
<dbReference type="CDD" id="cd11717">
    <property type="entry name" value="THUMP_THUMPD1_like"/>
    <property type="match status" value="1"/>
</dbReference>
<dbReference type="PANTHER" id="PTHR13452">
    <property type="entry name" value="THUMP DOMAIN CONTAINING PROTEIN 1-RELATED"/>
    <property type="match status" value="1"/>
</dbReference>
<dbReference type="Gene3D" id="3.30.2300.10">
    <property type="entry name" value="THUMP superfamily"/>
    <property type="match status" value="1"/>
</dbReference>
<feature type="compositionally biased region" description="Acidic residues" evidence="2">
    <location>
        <begin position="79"/>
        <end position="92"/>
    </location>
</feature>
<gene>
    <name evidence="4" type="ORF">PEBR_42043</name>
</gene>
<evidence type="ECO:0000256" key="1">
    <source>
        <dbReference type="PROSITE-ProRule" id="PRU00529"/>
    </source>
</evidence>
<dbReference type="InterPro" id="IPR040183">
    <property type="entry name" value="THUMPD1-like"/>
</dbReference>
<feature type="region of interest" description="Disordered" evidence="2">
    <location>
        <begin position="71"/>
        <end position="92"/>
    </location>
</feature>
<sequence>MAGEKRSMPGNANQSAKRQKGQKGGKPGWQGSARKVNIDTGDVGVIVTCDMGREGKCIAETMDIFSQALESSGQLKGDDVDEDEDEDEDEGDIEAQIQKELAGLKPNKDKKRPFQAIRLEMPCVIFVRLEKTVDPVELVHRLCAEAQANPETKKSRYVKRMTPVTEVRKTLSVDLEAFAREILKPHFHSGGPPKKYAIRPSVRGNNKFHRDSIIKTVADIVGKEHPVNLKNYDKMILVDVCQNIIGMSVVDSDYDQLKRFNLAEIYDPAPKPEAKEGPTEGSKEGAAETKS</sequence>
<evidence type="ECO:0000256" key="2">
    <source>
        <dbReference type="SAM" id="MobiDB-lite"/>
    </source>
</evidence>
<dbReference type="Pfam" id="PF02926">
    <property type="entry name" value="THUMP"/>
    <property type="match status" value="1"/>
</dbReference>
<dbReference type="PANTHER" id="PTHR13452:SF10">
    <property type="entry name" value="THUMP DOMAIN-CONTAINING PROTEIN 1"/>
    <property type="match status" value="1"/>
</dbReference>
<dbReference type="Proteomes" id="UP000190744">
    <property type="component" value="Unassembled WGS sequence"/>
</dbReference>